<dbReference type="InterPro" id="IPR017850">
    <property type="entry name" value="Alkaline_phosphatase_core_sf"/>
</dbReference>
<evidence type="ECO:0000256" key="5">
    <source>
        <dbReference type="ARBA" id="ARBA00022801"/>
    </source>
</evidence>
<keyword evidence="4" id="KW-0732">Signal</keyword>
<keyword evidence="10" id="KW-1185">Reference proteome</keyword>
<dbReference type="PROSITE" id="PS00149">
    <property type="entry name" value="SULFATASE_2"/>
    <property type="match status" value="1"/>
</dbReference>
<dbReference type="SUPFAM" id="SSF53649">
    <property type="entry name" value="Alkaline phosphatase-like"/>
    <property type="match status" value="1"/>
</dbReference>
<protein>
    <submittedName>
        <fullName evidence="9">Arylsulfatase</fullName>
        <ecNumber evidence="9">3.1.6.1</ecNumber>
    </submittedName>
</protein>
<dbReference type="Pfam" id="PF00884">
    <property type="entry name" value="Sulfatase"/>
    <property type="match status" value="1"/>
</dbReference>
<accession>A0A5C5YAY1</accession>
<sequence length="621" mass="69468">MTSTLSVFSFALAVLFASTLYGDQRPAKPNVLLLLTDDLGWQDVKCYDIDEPSPTETPNIDSLAQRGVMFWQGYSPTPVCASSRCAIMSGNHAARSRKTSVVGGAPPHPLRTDSTMMDPWQSGRMPAEEITLPKVLRENGYVTGHSGKWHMAIQHHAFPQPIDQGFDFSRANRGSRSSMEDRLTGFATTAPNDPFRLDENGYPFHQTNEDAFDFLRENKDKPFFLYYATWLVHAPIHTRSEAHLDKYAERIGIAPAKVPGRETPGYVNPFYCAMVQELDYYVGQVFDYLDTTEDPRWPGHMLSENTFIIFSSDNGGMEGSPKERYTENFPLDRGKISAMEGGTRVPLIVTGPGIPAGVQTDVMANGLDFYPTILAMTGTQVPEGKQFDGCDLTPLLLGDPTDPSEVKQIDGSVRDTMMWHYPHGAAMESTIRVGDYKLIRNYDHVGHPHTQPLELYRLYETVDGKQTRVDIEEANNLTDSMPEKTEALNDRLTEILTEMDAAAPYYNPTTAADLPGKDQVCRVIKHTVRDDSAVFRYRENGAKVVAADLIFTRNGGERYEEWFREPARLLPNSRVEAAIPDGATHYVLNVIDENNFLVSYPPVKRSRTGYTSTAIKVEPPQ</sequence>
<dbReference type="Proteomes" id="UP000318053">
    <property type="component" value="Unassembled WGS sequence"/>
</dbReference>
<dbReference type="GO" id="GO:0046872">
    <property type="term" value="F:metal ion binding"/>
    <property type="evidence" value="ECO:0007669"/>
    <property type="project" value="UniProtKB-KW"/>
</dbReference>
<comment type="cofactor">
    <cofactor evidence="1">
        <name>Ca(2+)</name>
        <dbReference type="ChEBI" id="CHEBI:29108"/>
    </cofactor>
</comment>
<evidence type="ECO:0000259" key="8">
    <source>
        <dbReference type="Pfam" id="PF00884"/>
    </source>
</evidence>
<dbReference type="OrthoDB" id="9783154at2"/>
<evidence type="ECO:0000256" key="2">
    <source>
        <dbReference type="ARBA" id="ARBA00008779"/>
    </source>
</evidence>
<comment type="caution">
    <text evidence="9">The sequence shown here is derived from an EMBL/GenBank/DDBJ whole genome shotgun (WGS) entry which is preliminary data.</text>
</comment>
<evidence type="ECO:0000313" key="10">
    <source>
        <dbReference type="Proteomes" id="UP000318053"/>
    </source>
</evidence>
<organism evidence="9 10">
    <name type="scientific">Allorhodopirellula solitaria</name>
    <dbReference type="NCBI Taxonomy" id="2527987"/>
    <lineage>
        <taxon>Bacteria</taxon>
        <taxon>Pseudomonadati</taxon>
        <taxon>Planctomycetota</taxon>
        <taxon>Planctomycetia</taxon>
        <taxon>Pirellulales</taxon>
        <taxon>Pirellulaceae</taxon>
        <taxon>Allorhodopirellula</taxon>
    </lineage>
</organism>
<dbReference type="InterPro" id="IPR000917">
    <property type="entry name" value="Sulfatase_N"/>
</dbReference>
<keyword evidence="5 9" id="KW-0378">Hydrolase</keyword>
<evidence type="ECO:0000256" key="6">
    <source>
        <dbReference type="ARBA" id="ARBA00022837"/>
    </source>
</evidence>
<feature type="domain" description="Sulfatase N-terminal" evidence="8">
    <location>
        <begin position="29"/>
        <end position="378"/>
    </location>
</feature>
<evidence type="ECO:0000256" key="7">
    <source>
        <dbReference type="SAM" id="MobiDB-lite"/>
    </source>
</evidence>
<dbReference type="PANTHER" id="PTHR42693:SF42">
    <property type="entry name" value="ARYLSULFATASE G"/>
    <property type="match status" value="1"/>
</dbReference>
<dbReference type="CDD" id="cd16144">
    <property type="entry name" value="ARS_like"/>
    <property type="match status" value="1"/>
</dbReference>
<dbReference type="Gene3D" id="3.40.720.10">
    <property type="entry name" value="Alkaline Phosphatase, subunit A"/>
    <property type="match status" value="1"/>
</dbReference>
<proteinExistence type="inferred from homology"/>
<keyword evidence="3" id="KW-0479">Metal-binding</keyword>
<dbReference type="RefSeq" id="WP_146390473.1">
    <property type="nucleotide sequence ID" value="NZ_SJPK01000003.1"/>
</dbReference>
<evidence type="ECO:0000313" key="9">
    <source>
        <dbReference type="EMBL" id="TWT72857.1"/>
    </source>
</evidence>
<keyword evidence="6" id="KW-0106">Calcium</keyword>
<feature type="region of interest" description="Disordered" evidence="7">
    <location>
        <begin position="97"/>
        <end position="119"/>
    </location>
</feature>
<dbReference type="EC" id="3.1.6.1" evidence="9"/>
<dbReference type="InterPro" id="IPR024607">
    <property type="entry name" value="Sulfatase_CS"/>
</dbReference>
<reference evidence="9 10" key="1">
    <citation type="submission" date="2019-02" db="EMBL/GenBank/DDBJ databases">
        <title>Deep-cultivation of Planctomycetes and their phenomic and genomic characterization uncovers novel biology.</title>
        <authorList>
            <person name="Wiegand S."/>
            <person name="Jogler M."/>
            <person name="Boedeker C."/>
            <person name="Pinto D."/>
            <person name="Vollmers J."/>
            <person name="Rivas-Marin E."/>
            <person name="Kohn T."/>
            <person name="Peeters S.H."/>
            <person name="Heuer A."/>
            <person name="Rast P."/>
            <person name="Oberbeckmann S."/>
            <person name="Bunk B."/>
            <person name="Jeske O."/>
            <person name="Meyerdierks A."/>
            <person name="Storesund J.E."/>
            <person name="Kallscheuer N."/>
            <person name="Luecker S."/>
            <person name="Lage O.M."/>
            <person name="Pohl T."/>
            <person name="Merkel B.J."/>
            <person name="Hornburger P."/>
            <person name="Mueller R.-W."/>
            <person name="Bruemmer F."/>
            <person name="Labrenz M."/>
            <person name="Spormann A.M."/>
            <person name="Op Den Camp H."/>
            <person name="Overmann J."/>
            <person name="Amann R."/>
            <person name="Jetten M.S.M."/>
            <person name="Mascher T."/>
            <person name="Medema M.H."/>
            <person name="Devos D.P."/>
            <person name="Kaster A.-K."/>
            <person name="Ovreas L."/>
            <person name="Rohde M."/>
            <person name="Galperin M.Y."/>
            <person name="Jogler C."/>
        </authorList>
    </citation>
    <scope>NUCLEOTIDE SEQUENCE [LARGE SCALE GENOMIC DNA]</scope>
    <source>
        <strain evidence="9 10">CA85</strain>
    </source>
</reference>
<dbReference type="EMBL" id="SJPK01000003">
    <property type="protein sequence ID" value="TWT72857.1"/>
    <property type="molecule type" value="Genomic_DNA"/>
</dbReference>
<dbReference type="PANTHER" id="PTHR42693">
    <property type="entry name" value="ARYLSULFATASE FAMILY MEMBER"/>
    <property type="match status" value="1"/>
</dbReference>
<gene>
    <name evidence="9" type="primary">atsA_21</name>
    <name evidence="9" type="ORF">CA85_13180</name>
</gene>
<dbReference type="InterPro" id="IPR050738">
    <property type="entry name" value="Sulfatase"/>
</dbReference>
<comment type="similarity">
    <text evidence="2">Belongs to the sulfatase family.</text>
</comment>
<name>A0A5C5YAY1_9BACT</name>
<evidence type="ECO:0000256" key="3">
    <source>
        <dbReference type="ARBA" id="ARBA00022723"/>
    </source>
</evidence>
<evidence type="ECO:0000256" key="4">
    <source>
        <dbReference type="ARBA" id="ARBA00022729"/>
    </source>
</evidence>
<dbReference type="AlphaFoldDB" id="A0A5C5YAY1"/>
<evidence type="ECO:0000256" key="1">
    <source>
        <dbReference type="ARBA" id="ARBA00001913"/>
    </source>
</evidence>
<dbReference type="GO" id="GO:0004065">
    <property type="term" value="F:arylsulfatase activity"/>
    <property type="evidence" value="ECO:0007669"/>
    <property type="project" value="UniProtKB-EC"/>
</dbReference>